<accession>A0A2K2G3S5</accession>
<proteinExistence type="predicted"/>
<feature type="domain" description="Peptidase S12 Pab87-related C-terminal" evidence="3">
    <location>
        <begin position="416"/>
        <end position="519"/>
    </location>
</feature>
<dbReference type="SUPFAM" id="SSF56601">
    <property type="entry name" value="beta-lactamase/transpeptidase-like"/>
    <property type="match status" value="1"/>
</dbReference>
<evidence type="ECO:0000259" key="2">
    <source>
        <dbReference type="Pfam" id="PF00144"/>
    </source>
</evidence>
<dbReference type="InterPro" id="IPR012338">
    <property type="entry name" value="Beta-lactam/transpept-like"/>
</dbReference>
<dbReference type="Gene3D" id="2.40.128.600">
    <property type="match status" value="1"/>
</dbReference>
<evidence type="ECO:0000313" key="5">
    <source>
        <dbReference type="Proteomes" id="UP000236327"/>
    </source>
</evidence>
<dbReference type="InterPro" id="IPR001466">
    <property type="entry name" value="Beta-lactam-related"/>
</dbReference>
<feature type="chain" id="PRO_5014350474" evidence="1">
    <location>
        <begin position="21"/>
        <end position="527"/>
    </location>
</feature>
<protein>
    <submittedName>
        <fullName evidence="4">Serine hydrolase</fullName>
    </submittedName>
</protein>
<reference evidence="4 5" key="1">
    <citation type="submission" date="2016-05" db="EMBL/GenBank/DDBJ databases">
        <title>Complete genome sequence of Novosphingobium guangzhouense SA925(T).</title>
        <authorList>
            <person name="Sha S."/>
        </authorList>
    </citation>
    <scope>NUCLEOTIDE SEQUENCE [LARGE SCALE GENOMIC DNA]</scope>
    <source>
        <strain evidence="4 5">SA925</strain>
    </source>
</reference>
<sequence>MRLHALLALPFLALAVPALAAPPADLDRRIEELREASGTPGMAVAIVEHGKVMVAKGYGVRKLGAPEKVDADTIFMIASTGKAFTSAALATLVDAGKIGWDDKVIDHLPAFQMHDPWVTREITVRDLLVHRSGLGLGAGDLLMVPRGKLSRAETIARLRYIKPATSFRSGYAYDNILYTVAGALIEQVSGQTWEDYMRDHVFAPAGMPNATADKERQLTTQDRAQPHARYGGPVRGTGPMRLLDERDRLGQAGAPAGLIAASATDLARWLQIQLAHGALPNGQKRLFSEAASREMWAPVTPIPISPMPAPVEAATPGFDAYALGWEVRDYKGAKIVWHAGGLFGFTTVVVMIPERDVGFAITINSEEIEPRYGLMYELIDHYLGLPKQDWPARFGEYRRSRIAAAEAAVKQQAAAPAKVGPSLPRASYTGSYEDPWYGGLIVGADAKGLTVDFTTTPGMTGSLTHYQYDTFVAKFDDAAIEPAYLTFSLDAEGKVARITAKPVSPIADFSFDYADLLFEPASAASPK</sequence>
<keyword evidence="4" id="KW-0378">Hydrolase</keyword>
<feature type="domain" description="Beta-lactamase-related" evidence="2">
    <location>
        <begin position="26"/>
        <end position="374"/>
    </location>
</feature>
<dbReference type="InterPro" id="IPR021860">
    <property type="entry name" value="Peptidase_S12_Pab87-rel_C"/>
</dbReference>
<dbReference type="Proteomes" id="UP000236327">
    <property type="component" value="Unassembled WGS sequence"/>
</dbReference>
<name>A0A2K2G3S5_9SPHN</name>
<dbReference type="InterPro" id="IPR050491">
    <property type="entry name" value="AmpC-like"/>
</dbReference>
<comment type="caution">
    <text evidence="4">The sequence shown here is derived from an EMBL/GenBank/DDBJ whole genome shotgun (WGS) entry which is preliminary data.</text>
</comment>
<dbReference type="Gene3D" id="3.40.710.10">
    <property type="entry name" value="DD-peptidase/beta-lactamase superfamily"/>
    <property type="match status" value="1"/>
</dbReference>
<keyword evidence="1" id="KW-0732">Signal</keyword>
<gene>
    <name evidence="4" type="ORF">A8V01_15195</name>
</gene>
<dbReference type="PANTHER" id="PTHR46825:SF15">
    <property type="entry name" value="BETA-LACTAMASE-RELATED DOMAIN-CONTAINING PROTEIN"/>
    <property type="match status" value="1"/>
</dbReference>
<evidence type="ECO:0000259" key="3">
    <source>
        <dbReference type="Pfam" id="PF11954"/>
    </source>
</evidence>
<dbReference type="OrthoDB" id="5377981at2"/>
<dbReference type="RefSeq" id="WP_103095115.1">
    <property type="nucleotide sequence ID" value="NZ_LYMM01000023.1"/>
</dbReference>
<dbReference type="Pfam" id="PF11954">
    <property type="entry name" value="DUF3471"/>
    <property type="match status" value="1"/>
</dbReference>
<feature type="signal peptide" evidence="1">
    <location>
        <begin position="1"/>
        <end position="20"/>
    </location>
</feature>
<evidence type="ECO:0000313" key="4">
    <source>
        <dbReference type="EMBL" id="PNU05693.1"/>
    </source>
</evidence>
<keyword evidence="5" id="KW-1185">Reference proteome</keyword>
<dbReference type="PANTHER" id="PTHR46825">
    <property type="entry name" value="D-ALANYL-D-ALANINE-CARBOXYPEPTIDASE/ENDOPEPTIDASE AMPH"/>
    <property type="match status" value="1"/>
</dbReference>
<dbReference type="GO" id="GO:0016787">
    <property type="term" value="F:hydrolase activity"/>
    <property type="evidence" value="ECO:0007669"/>
    <property type="project" value="UniProtKB-KW"/>
</dbReference>
<dbReference type="Pfam" id="PF00144">
    <property type="entry name" value="Beta-lactamase"/>
    <property type="match status" value="1"/>
</dbReference>
<organism evidence="4 5">
    <name type="scientific">Novosphingobium guangzhouense</name>
    <dbReference type="NCBI Taxonomy" id="1850347"/>
    <lineage>
        <taxon>Bacteria</taxon>
        <taxon>Pseudomonadati</taxon>
        <taxon>Pseudomonadota</taxon>
        <taxon>Alphaproteobacteria</taxon>
        <taxon>Sphingomonadales</taxon>
        <taxon>Sphingomonadaceae</taxon>
        <taxon>Novosphingobium</taxon>
    </lineage>
</organism>
<dbReference type="AlphaFoldDB" id="A0A2K2G3S5"/>
<dbReference type="EMBL" id="LYMM01000023">
    <property type="protein sequence ID" value="PNU05693.1"/>
    <property type="molecule type" value="Genomic_DNA"/>
</dbReference>
<evidence type="ECO:0000256" key="1">
    <source>
        <dbReference type="SAM" id="SignalP"/>
    </source>
</evidence>